<accession>A0AAD4WCF1</accession>
<dbReference type="EMBL" id="JAJFAZ020000003">
    <property type="protein sequence ID" value="KAI5339601.1"/>
    <property type="molecule type" value="Genomic_DNA"/>
</dbReference>
<dbReference type="Proteomes" id="UP001054821">
    <property type="component" value="Chromosome 3"/>
</dbReference>
<evidence type="ECO:0000313" key="1">
    <source>
        <dbReference type="EMBL" id="KAI5339601.1"/>
    </source>
</evidence>
<organism evidence="1 2">
    <name type="scientific">Prunus dulcis</name>
    <name type="common">Almond</name>
    <name type="synonym">Amygdalus dulcis</name>
    <dbReference type="NCBI Taxonomy" id="3755"/>
    <lineage>
        <taxon>Eukaryota</taxon>
        <taxon>Viridiplantae</taxon>
        <taxon>Streptophyta</taxon>
        <taxon>Embryophyta</taxon>
        <taxon>Tracheophyta</taxon>
        <taxon>Spermatophyta</taxon>
        <taxon>Magnoliopsida</taxon>
        <taxon>eudicotyledons</taxon>
        <taxon>Gunneridae</taxon>
        <taxon>Pentapetalae</taxon>
        <taxon>rosids</taxon>
        <taxon>fabids</taxon>
        <taxon>Rosales</taxon>
        <taxon>Rosaceae</taxon>
        <taxon>Amygdaloideae</taxon>
        <taxon>Amygdaleae</taxon>
        <taxon>Prunus</taxon>
    </lineage>
</organism>
<comment type="caution">
    <text evidence="1">The sequence shown here is derived from an EMBL/GenBank/DDBJ whole genome shotgun (WGS) entry which is preliminary data.</text>
</comment>
<proteinExistence type="predicted"/>
<gene>
    <name evidence="1" type="ORF">L3X38_018873</name>
</gene>
<sequence>MDKSWIDIRDRTSTQYLTRHETFWELTDFRFHGNSEVKRVWARAIPGWVTHWEVAYTDVTFDSIVGDDMIGMLHDAFGHPNAYSILVNDRPIENEHDEGLNGEGPNGRGRMVRDQMLRGEMMKLEDS</sequence>
<dbReference type="AlphaFoldDB" id="A0AAD4WCF1"/>
<protein>
    <submittedName>
        <fullName evidence="1">Uncharacterized protein</fullName>
    </submittedName>
</protein>
<reference evidence="1 2" key="1">
    <citation type="journal article" date="2022" name="G3 (Bethesda)">
        <title>Whole-genome sequence and methylome profiling of the almond [Prunus dulcis (Mill.) D.A. Webb] cultivar 'Nonpareil'.</title>
        <authorList>
            <person name="D'Amico-Willman K.M."/>
            <person name="Ouma W.Z."/>
            <person name="Meulia T."/>
            <person name="Sideli G.M."/>
            <person name="Gradziel T.M."/>
            <person name="Fresnedo-Ramirez J."/>
        </authorList>
    </citation>
    <scope>NUCLEOTIDE SEQUENCE [LARGE SCALE GENOMIC DNA]</scope>
    <source>
        <strain evidence="1">Clone GOH B32 T37-40</strain>
    </source>
</reference>
<keyword evidence="2" id="KW-1185">Reference proteome</keyword>
<name>A0AAD4WCF1_PRUDU</name>
<evidence type="ECO:0000313" key="2">
    <source>
        <dbReference type="Proteomes" id="UP001054821"/>
    </source>
</evidence>